<accession>A0ABV4AFJ6</accession>
<feature type="transmembrane region" description="Helical" evidence="1">
    <location>
        <begin position="136"/>
        <end position="160"/>
    </location>
</feature>
<reference evidence="2 3" key="1">
    <citation type="submission" date="2024-07" db="EMBL/GenBank/DDBJ databases">
        <authorList>
            <person name="Ren Q."/>
        </authorList>
    </citation>
    <scope>NUCLEOTIDE SEQUENCE [LARGE SCALE GENOMIC DNA]</scope>
    <source>
        <strain evidence="2 3">REN37</strain>
    </source>
</reference>
<protein>
    <submittedName>
        <fullName evidence="2">DUF2868 domain-containing protein</fullName>
    </submittedName>
</protein>
<comment type="caution">
    <text evidence="2">The sequence shown here is derived from an EMBL/GenBank/DDBJ whole genome shotgun (WGS) entry which is preliminary data.</text>
</comment>
<feature type="transmembrane region" description="Helical" evidence="1">
    <location>
        <begin position="203"/>
        <end position="229"/>
    </location>
</feature>
<feature type="transmembrane region" description="Helical" evidence="1">
    <location>
        <begin position="105"/>
        <end position="130"/>
    </location>
</feature>
<keyword evidence="1" id="KW-1133">Transmembrane helix</keyword>
<evidence type="ECO:0000313" key="2">
    <source>
        <dbReference type="EMBL" id="MEY1660836.1"/>
    </source>
</evidence>
<name>A0ABV4AFJ6_9GAMM</name>
<keyword evidence="1" id="KW-0472">Membrane</keyword>
<dbReference type="RefSeq" id="WP_369454078.1">
    <property type="nucleotide sequence ID" value="NZ_JBGCUO010000001.1"/>
</dbReference>
<dbReference type="EMBL" id="JBGCUO010000001">
    <property type="protein sequence ID" value="MEY1660836.1"/>
    <property type="molecule type" value="Genomic_DNA"/>
</dbReference>
<dbReference type="InterPro" id="IPR021296">
    <property type="entry name" value="DUF2868"/>
</dbReference>
<dbReference type="Pfam" id="PF11067">
    <property type="entry name" value="DUF2868"/>
    <property type="match status" value="1"/>
</dbReference>
<feature type="transmembrane region" description="Helical" evidence="1">
    <location>
        <begin position="297"/>
        <end position="320"/>
    </location>
</feature>
<dbReference type="Proteomes" id="UP001562065">
    <property type="component" value="Unassembled WGS sequence"/>
</dbReference>
<gene>
    <name evidence="2" type="ORF">AB5I84_01585</name>
</gene>
<evidence type="ECO:0000256" key="1">
    <source>
        <dbReference type="SAM" id="Phobius"/>
    </source>
</evidence>
<sequence>MRRPKVWTLSRLLLRRHPDPSATLPAWPTPLGDAPEQPLAPVSDLQRLVDIHAAWEARPQPTAESFHALLRRGPMPSKAMDRLDAWLCTRFPDGHSPGTRLSSSLGWLGAVTLLVGALMGFGVMAALVAYDGSARVNLLWILGLALLQTVLSLVAALLMFRRRPKLTLLSGFTRLWPARCLRGPMRQLITGSRRDGLLDALHVPLLMLLAQQFALAFSVAALASLLLHLSAQDIAFGWNSTLEISATGMHHFLHALAWPWHWLSAAVPSLELVEASHYYRLRNAAPPLADPVMLGRWWPFLVAMWVVYAVLPRALLLLWCARRWRRMQHLTLQEAPLYRHTLSHFVFDHHSARLAAADVISASVERMLRHTESADLSADQDAQQLGEQLTHQWQQALTQAEREALEALAIIYLQDGPTLAASDTLDLPDSEQLFALEHWERWGLSKTQLAMLAGLGGTAAGGGLDLATGGVTMGALAATFGIGAAASVYFSTRIAAVTADAGTVRVGPAQHRQLPWVLLGRQLSAWQLLVRNVPGSTPASGDIPDWRSGLNRRQERQLEKLFSLYRKGAGDETRQRLAEQLITLMDRLHAPVVDD</sequence>
<keyword evidence="3" id="KW-1185">Reference proteome</keyword>
<evidence type="ECO:0000313" key="3">
    <source>
        <dbReference type="Proteomes" id="UP001562065"/>
    </source>
</evidence>
<proteinExistence type="predicted"/>
<organism evidence="2 3">
    <name type="scientific">Isoalcanivorax beigongshangi</name>
    <dbReference type="NCBI Taxonomy" id="3238810"/>
    <lineage>
        <taxon>Bacteria</taxon>
        <taxon>Pseudomonadati</taxon>
        <taxon>Pseudomonadota</taxon>
        <taxon>Gammaproteobacteria</taxon>
        <taxon>Oceanospirillales</taxon>
        <taxon>Alcanivoracaceae</taxon>
        <taxon>Isoalcanivorax</taxon>
    </lineage>
</organism>
<keyword evidence="1" id="KW-0812">Transmembrane</keyword>